<dbReference type="InterPro" id="IPR042007">
    <property type="entry name" value="Sortase_A"/>
</dbReference>
<keyword evidence="5" id="KW-0812">Transmembrane</keyword>
<keyword evidence="5" id="KW-0472">Membrane</keyword>
<dbReference type="CDD" id="cd06165">
    <property type="entry name" value="Sortase_A"/>
    <property type="match status" value="1"/>
</dbReference>
<keyword evidence="5" id="KW-1133">Transmembrane helix</keyword>
<dbReference type="GO" id="GO:0008234">
    <property type="term" value="F:cysteine-type peptidase activity"/>
    <property type="evidence" value="ECO:0007669"/>
    <property type="project" value="UniProtKB-KW"/>
</dbReference>
<protein>
    <submittedName>
        <fullName evidence="6">Class A sortase</fullName>
    </submittedName>
</protein>
<keyword evidence="2" id="KW-0378">Hydrolase</keyword>
<gene>
    <name evidence="6" type="ORF">CWO92_11270</name>
</gene>
<feature type="active site" description="Proton donor/acceptor" evidence="4">
    <location>
        <position position="129"/>
    </location>
</feature>
<keyword evidence="1" id="KW-0645">Protease</keyword>
<dbReference type="SUPFAM" id="SSF63817">
    <property type="entry name" value="Sortase"/>
    <property type="match status" value="1"/>
</dbReference>
<dbReference type="InterPro" id="IPR023365">
    <property type="entry name" value="Sortase_dom-sf"/>
</dbReference>
<dbReference type="EMBL" id="PIQO01000007">
    <property type="protein sequence ID" value="PKR84941.1"/>
    <property type="molecule type" value="Genomic_DNA"/>
</dbReference>
<evidence type="ECO:0000256" key="2">
    <source>
        <dbReference type="ARBA" id="ARBA00022801"/>
    </source>
</evidence>
<sequence length="215" mass="24024">MTKRRKLLVYVLILAGVLMILSPFIKEGIINYISTHLNQKDISAAEISRNNERKASFDYNAIRSPSFMNTLKDSTQIDSNAIIGRIKIQSVGLSLPIMKGTTNSNLLAGATTMRPDQKMGNGNYPLAGHHMRNSNLLFGPLMKIKVGAKIVITDLKKDYIYKVTSKEIINASQSHVIKNTHEKLITLITCDRATSTNKRLFVRGKLIEVTNHNDN</sequence>
<name>A0A2N3LJZ6_9BACI</name>
<dbReference type="AlphaFoldDB" id="A0A2N3LJZ6"/>
<dbReference type="Gene3D" id="2.40.260.10">
    <property type="entry name" value="Sortase"/>
    <property type="match status" value="1"/>
</dbReference>
<dbReference type="GO" id="GO:0006508">
    <property type="term" value="P:proteolysis"/>
    <property type="evidence" value="ECO:0007669"/>
    <property type="project" value="UniProtKB-KW"/>
</dbReference>
<evidence type="ECO:0000256" key="1">
    <source>
        <dbReference type="ARBA" id="ARBA00022670"/>
    </source>
</evidence>
<dbReference type="Proteomes" id="UP000233440">
    <property type="component" value="Unassembled WGS sequence"/>
</dbReference>
<dbReference type="NCBIfam" id="TIGR01076">
    <property type="entry name" value="sortase_fam"/>
    <property type="match status" value="1"/>
</dbReference>
<organism evidence="6 7">
    <name type="scientific">Heyndrickxia camelliae</name>
    <dbReference type="NCBI Taxonomy" id="1707093"/>
    <lineage>
        <taxon>Bacteria</taxon>
        <taxon>Bacillati</taxon>
        <taxon>Bacillota</taxon>
        <taxon>Bacilli</taxon>
        <taxon>Bacillales</taxon>
        <taxon>Bacillaceae</taxon>
        <taxon>Heyndrickxia</taxon>
    </lineage>
</organism>
<keyword evidence="3" id="KW-0788">Thiol protease</keyword>
<keyword evidence="7" id="KW-1185">Reference proteome</keyword>
<dbReference type="InterPro" id="IPR005754">
    <property type="entry name" value="Sortase"/>
</dbReference>
<proteinExistence type="predicted"/>
<evidence type="ECO:0000256" key="3">
    <source>
        <dbReference type="ARBA" id="ARBA00022807"/>
    </source>
</evidence>
<evidence type="ECO:0000313" key="7">
    <source>
        <dbReference type="Proteomes" id="UP000233440"/>
    </source>
</evidence>
<evidence type="ECO:0000256" key="4">
    <source>
        <dbReference type="PIRSR" id="PIRSR605754-1"/>
    </source>
</evidence>
<dbReference type="RefSeq" id="WP_101354307.1">
    <property type="nucleotide sequence ID" value="NZ_PIQO01000007.1"/>
</dbReference>
<comment type="caution">
    <text evidence="6">The sequence shown here is derived from an EMBL/GenBank/DDBJ whole genome shotgun (WGS) entry which is preliminary data.</text>
</comment>
<evidence type="ECO:0000313" key="6">
    <source>
        <dbReference type="EMBL" id="PKR84941.1"/>
    </source>
</evidence>
<dbReference type="OrthoDB" id="1648028at2"/>
<evidence type="ECO:0000256" key="5">
    <source>
        <dbReference type="SAM" id="Phobius"/>
    </source>
</evidence>
<accession>A0A2N3LJZ6</accession>
<dbReference type="Pfam" id="PF04203">
    <property type="entry name" value="Sortase"/>
    <property type="match status" value="1"/>
</dbReference>
<feature type="transmembrane region" description="Helical" evidence="5">
    <location>
        <begin position="7"/>
        <end position="25"/>
    </location>
</feature>
<feature type="active site" description="Acyl-thioester intermediate" evidence="4">
    <location>
        <position position="190"/>
    </location>
</feature>
<reference evidence="6 7" key="1">
    <citation type="submission" date="2017-11" db="EMBL/GenBank/DDBJ databases">
        <title>Bacillus camelliae sp. nov., isolated from pu'er tea.</title>
        <authorList>
            <person name="Niu L."/>
        </authorList>
    </citation>
    <scope>NUCLEOTIDE SEQUENCE [LARGE SCALE GENOMIC DNA]</scope>
    <source>
        <strain evidence="6 7">7578-1</strain>
    </source>
</reference>